<organism evidence="2 3">
    <name type="scientific">Marssonina brunnea f. sp. multigermtubi (strain MB_m1)</name>
    <name type="common">Marssonina leaf spot fungus</name>
    <dbReference type="NCBI Taxonomy" id="1072389"/>
    <lineage>
        <taxon>Eukaryota</taxon>
        <taxon>Fungi</taxon>
        <taxon>Dikarya</taxon>
        <taxon>Ascomycota</taxon>
        <taxon>Pezizomycotina</taxon>
        <taxon>Leotiomycetes</taxon>
        <taxon>Helotiales</taxon>
        <taxon>Drepanopezizaceae</taxon>
        <taxon>Drepanopeziza</taxon>
    </lineage>
</organism>
<reference evidence="2 3" key="1">
    <citation type="journal article" date="2012" name="BMC Genomics">
        <title>Sequencing the genome of Marssonina brunnea reveals fungus-poplar co-evolution.</title>
        <authorList>
            <person name="Zhu S."/>
            <person name="Cao Y.-Z."/>
            <person name="Jiang C."/>
            <person name="Tan B.-Y."/>
            <person name="Wang Z."/>
            <person name="Feng S."/>
            <person name="Zhang L."/>
            <person name="Su X.-H."/>
            <person name="Brejova B."/>
            <person name="Vinar T."/>
            <person name="Xu M."/>
            <person name="Wang M.-X."/>
            <person name="Zhang S.-G."/>
            <person name="Huang M.-R."/>
            <person name="Wu R."/>
            <person name="Zhou Y."/>
        </authorList>
    </citation>
    <scope>NUCLEOTIDE SEQUENCE [LARGE SCALE GENOMIC DNA]</scope>
    <source>
        <strain evidence="2 3">MB_m1</strain>
    </source>
</reference>
<sequence>MLNASFDAFNSCETKERGGKAEGLEGGLEGGLKGGSKGGSEGGLEEDCSKGGGGGPPNRLPLGQCIEIKATIANENREIADDEGQREDGTTYEGNGADTEILEIEFLASKKRKRLTRPSPAEVDLEAIGLRGYT</sequence>
<name>K1WTE5_MARBU</name>
<gene>
    <name evidence="2" type="ORF">MBM_06320</name>
</gene>
<evidence type="ECO:0000313" key="3">
    <source>
        <dbReference type="Proteomes" id="UP000006753"/>
    </source>
</evidence>
<feature type="region of interest" description="Disordered" evidence="1">
    <location>
        <begin position="76"/>
        <end position="97"/>
    </location>
</feature>
<dbReference type="HOGENOM" id="CLU_1896681_0_0_1"/>
<proteinExistence type="predicted"/>
<dbReference type="Proteomes" id="UP000006753">
    <property type="component" value="Unassembled WGS sequence"/>
</dbReference>
<feature type="compositionally biased region" description="Basic and acidic residues" evidence="1">
    <location>
        <begin position="13"/>
        <end position="23"/>
    </location>
</feature>
<dbReference type="EMBL" id="JH921441">
    <property type="protein sequence ID" value="EKD15692.1"/>
    <property type="molecule type" value="Genomic_DNA"/>
</dbReference>
<evidence type="ECO:0000256" key="1">
    <source>
        <dbReference type="SAM" id="MobiDB-lite"/>
    </source>
</evidence>
<evidence type="ECO:0000313" key="2">
    <source>
        <dbReference type="EMBL" id="EKD15692.1"/>
    </source>
</evidence>
<dbReference type="InParanoid" id="K1WTE5"/>
<keyword evidence="3" id="KW-1185">Reference proteome</keyword>
<feature type="region of interest" description="Disordered" evidence="1">
    <location>
        <begin position="1"/>
        <end position="62"/>
    </location>
</feature>
<dbReference type="AlphaFoldDB" id="K1WTE5"/>
<dbReference type="KEGG" id="mbe:MBM_06320"/>
<accession>K1WTE5</accession>
<protein>
    <submittedName>
        <fullName evidence="2">Uncharacterized protein</fullName>
    </submittedName>
</protein>
<feature type="compositionally biased region" description="Gly residues" evidence="1">
    <location>
        <begin position="24"/>
        <end position="42"/>
    </location>
</feature>